<dbReference type="Proteomes" id="UP000676169">
    <property type="component" value="Chromosome"/>
</dbReference>
<comment type="catalytic activity">
    <reaction evidence="11">
        <text>hydrogencarbonate + pyruvate + ATP = oxaloacetate + ADP + phosphate + H(+)</text>
        <dbReference type="Rhea" id="RHEA:20844"/>
        <dbReference type="ChEBI" id="CHEBI:15361"/>
        <dbReference type="ChEBI" id="CHEBI:15378"/>
        <dbReference type="ChEBI" id="CHEBI:16452"/>
        <dbReference type="ChEBI" id="CHEBI:17544"/>
        <dbReference type="ChEBI" id="CHEBI:30616"/>
        <dbReference type="ChEBI" id="CHEBI:43474"/>
        <dbReference type="ChEBI" id="CHEBI:456216"/>
        <dbReference type="EC" id="6.4.1.1"/>
    </reaction>
</comment>
<accession>A0A975J094</accession>
<keyword evidence="8 11" id="KW-0067">ATP-binding</keyword>
<dbReference type="InterPro" id="IPR005482">
    <property type="entry name" value="Biotin_COase_C"/>
</dbReference>
<dbReference type="InterPro" id="IPR013785">
    <property type="entry name" value="Aldolase_TIM"/>
</dbReference>
<feature type="binding site" evidence="13">
    <location>
        <position position="885"/>
    </location>
    <ligand>
        <name>substrate</name>
    </ligand>
</feature>
<dbReference type="GO" id="GO:0046872">
    <property type="term" value="F:metal ion binding"/>
    <property type="evidence" value="ECO:0007669"/>
    <property type="project" value="UniProtKB-KW"/>
</dbReference>
<keyword evidence="7 11" id="KW-0547">Nucleotide-binding</keyword>
<feature type="domain" description="Lipoyl-binding" evidence="16">
    <location>
        <begin position="1082"/>
        <end position="1157"/>
    </location>
</feature>
<dbReference type="PIRSF" id="PIRSF001594">
    <property type="entry name" value="Pyruv_carbox"/>
    <property type="match status" value="1"/>
</dbReference>
<evidence type="ECO:0000256" key="6">
    <source>
        <dbReference type="ARBA" id="ARBA00022723"/>
    </source>
</evidence>
<keyword evidence="21" id="KW-1185">Reference proteome</keyword>
<evidence type="ECO:0000256" key="12">
    <source>
        <dbReference type="PIRSR" id="PIRSR001594-1"/>
    </source>
</evidence>
<dbReference type="CDD" id="cd06850">
    <property type="entry name" value="biotinyl_domain"/>
    <property type="match status" value="1"/>
</dbReference>
<dbReference type="Pfam" id="PF00364">
    <property type="entry name" value="Biotin_lipoyl"/>
    <property type="match status" value="1"/>
</dbReference>
<evidence type="ECO:0000256" key="5">
    <source>
        <dbReference type="ARBA" id="ARBA00022598"/>
    </source>
</evidence>
<dbReference type="InterPro" id="IPR011764">
    <property type="entry name" value="Biotin_carboxylation_dom"/>
</dbReference>
<evidence type="ECO:0000256" key="13">
    <source>
        <dbReference type="PIRSR" id="PIRSR001594-2"/>
    </source>
</evidence>
<dbReference type="EC" id="6.4.1.1" evidence="3 11"/>
<evidence type="ECO:0000256" key="2">
    <source>
        <dbReference type="ARBA" id="ARBA00004742"/>
    </source>
</evidence>
<proteinExistence type="predicted"/>
<dbReference type="PROSITE" id="PS50979">
    <property type="entry name" value="BC"/>
    <property type="match status" value="1"/>
</dbReference>
<dbReference type="PROSITE" id="PS00188">
    <property type="entry name" value="BIOTIN"/>
    <property type="match status" value="1"/>
</dbReference>
<dbReference type="InterPro" id="IPR011761">
    <property type="entry name" value="ATP-grasp"/>
</dbReference>
<evidence type="ECO:0000256" key="4">
    <source>
        <dbReference type="ARBA" id="ARBA00022432"/>
    </source>
</evidence>
<dbReference type="FunFam" id="3.20.20.70:FF:000033">
    <property type="entry name" value="Pyruvate carboxylase"/>
    <property type="match status" value="1"/>
</dbReference>
<feature type="binding site" evidence="14">
    <location>
        <position position="750"/>
    </location>
    <ligand>
        <name>Mn(2+)</name>
        <dbReference type="ChEBI" id="CHEBI:29035"/>
    </ligand>
</feature>
<dbReference type="Pfam" id="PF02785">
    <property type="entry name" value="Biotin_carb_C"/>
    <property type="match status" value="1"/>
</dbReference>
<dbReference type="Pfam" id="PF02786">
    <property type="entry name" value="CPSase_L_D2"/>
    <property type="match status" value="1"/>
</dbReference>
<dbReference type="Pfam" id="PF00289">
    <property type="entry name" value="Biotin_carb_N"/>
    <property type="match status" value="1"/>
</dbReference>
<dbReference type="Gene3D" id="3.30.470.20">
    <property type="entry name" value="ATP-grasp fold, B domain"/>
    <property type="match status" value="1"/>
</dbReference>
<feature type="binding site" evidence="13">
    <location>
        <position position="623"/>
    </location>
    <ligand>
        <name>substrate</name>
    </ligand>
</feature>
<dbReference type="InterPro" id="IPR001882">
    <property type="entry name" value="Biotin_BS"/>
</dbReference>
<dbReference type="SUPFAM" id="SSF51246">
    <property type="entry name" value="Rudiment single hybrid motif"/>
    <property type="match status" value="1"/>
</dbReference>
<keyword evidence="5 11" id="KW-0436">Ligase</keyword>
<feature type="modified residue" description="N6-carboxylysine" evidence="15">
    <location>
        <position position="721"/>
    </location>
</feature>
<dbReference type="Gene3D" id="3.20.20.70">
    <property type="entry name" value="Aldolase class I"/>
    <property type="match status" value="1"/>
</dbReference>
<dbReference type="SUPFAM" id="SSF52440">
    <property type="entry name" value="PreATP-grasp domain"/>
    <property type="match status" value="1"/>
</dbReference>
<dbReference type="SUPFAM" id="SSF89000">
    <property type="entry name" value="post-HMGL domain-like"/>
    <property type="match status" value="1"/>
</dbReference>
<dbReference type="PROSITE" id="PS00866">
    <property type="entry name" value="CPSASE_1"/>
    <property type="match status" value="1"/>
</dbReference>
<evidence type="ECO:0000313" key="20">
    <source>
        <dbReference type="EMBL" id="QUE51637.1"/>
    </source>
</evidence>
<dbReference type="SUPFAM" id="SSF56059">
    <property type="entry name" value="Glutathione synthetase ATP-binding domain-like"/>
    <property type="match status" value="1"/>
</dbReference>
<evidence type="ECO:0000256" key="9">
    <source>
        <dbReference type="ARBA" id="ARBA00023267"/>
    </source>
</evidence>
<dbReference type="PROSITE" id="PS00867">
    <property type="entry name" value="CPSASE_2"/>
    <property type="match status" value="1"/>
</dbReference>
<dbReference type="InterPro" id="IPR011054">
    <property type="entry name" value="Rudment_hybrid_motif"/>
</dbReference>
<dbReference type="PANTHER" id="PTHR43778">
    <property type="entry name" value="PYRUVATE CARBOXYLASE"/>
    <property type="match status" value="1"/>
</dbReference>
<feature type="binding site" evidence="13">
    <location>
        <position position="123"/>
    </location>
    <ligand>
        <name>ATP</name>
        <dbReference type="ChEBI" id="CHEBI:30616"/>
    </ligand>
</feature>
<evidence type="ECO:0000259" key="19">
    <source>
        <dbReference type="PROSITE" id="PS50991"/>
    </source>
</evidence>
<reference evidence="20" key="1">
    <citation type="submission" date="2021-04" db="EMBL/GenBank/DDBJ databases">
        <title>Luteolibacter sp. 32A isolated from the skin of an Anderson's salamander (Ambystoma andersonii).</title>
        <authorList>
            <person name="Spergser J."/>
            <person name="Busse H.-J."/>
        </authorList>
    </citation>
    <scope>NUCLEOTIDE SEQUENCE</scope>
    <source>
        <strain evidence="20">32A</strain>
    </source>
</reference>
<evidence type="ECO:0000256" key="1">
    <source>
        <dbReference type="ARBA" id="ARBA00001953"/>
    </source>
</evidence>
<dbReference type="SUPFAM" id="SSF51569">
    <property type="entry name" value="Aldolase"/>
    <property type="match status" value="1"/>
</dbReference>
<evidence type="ECO:0000256" key="11">
    <source>
        <dbReference type="PIRNR" id="PIRNR001594"/>
    </source>
</evidence>
<organism evidence="20 21">
    <name type="scientific">Luteolibacter ambystomatis</name>
    <dbReference type="NCBI Taxonomy" id="2824561"/>
    <lineage>
        <taxon>Bacteria</taxon>
        <taxon>Pseudomonadati</taxon>
        <taxon>Verrucomicrobiota</taxon>
        <taxon>Verrucomicrobiia</taxon>
        <taxon>Verrucomicrobiales</taxon>
        <taxon>Verrucomicrobiaceae</taxon>
        <taxon>Luteolibacter</taxon>
    </lineage>
</organism>
<feature type="domain" description="Pyruvate carboxyltransferase" evidence="19">
    <location>
        <begin position="542"/>
        <end position="811"/>
    </location>
</feature>
<keyword evidence="10" id="KW-0511">Multifunctional enzyme</keyword>
<dbReference type="InterPro" id="IPR016185">
    <property type="entry name" value="PreATP-grasp_dom_sf"/>
</dbReference>
<dbReference type="InterPro" id="IPR000089">
    <property type="entry name" value="Biotin_lipoyl"/>
</dbReference>
<dbReference type="NCBIfam" id="NF006761">
    <property type="entry name" value="PRK09282.1"/>
    <property type="match status" value="1"/>
</dbReference>
<dbReference type="NCBIfam" id="NF009554">
    <property type="entry name" value="PRK12999.1"/>
    <property type="match status" value="1"/>
</dbReference>
<evidence type="ECO:0000256" key="14">
    <source>
        <dbReference type="PIRSR" id="PIRSR001594-3"/>
    </source>
</evidence>
<dbReference type="Gene3D" id="3.10.600.10">
    <property type="entry name" value="pyruvate carboxylase f1077a mutant domain"/>
    <property type="match status" value="1"/>
</dbReference>
<evidence type="ECO:0000259" key="16">
    <source>
        <dbReference type="PROSITE" id="PS50968"/>
    </source>
</evidence>
<keyword evidence="4" id="KW-0312">Gluconeogenesis</keyword>
<name>A0A975J094_9BACT</name>
<feature type="binding site" evidence="14">
    <location>
        <position position="752"/>
    </location>
    <ligand>
        <name>Mn(2+)</name>
        <dbReference type="ChEBI" id="CHEBI:29035"/>
    </ligand>
</feature>
<dbReference type="RefSeq" id="WP_211631776.1">
    <property type="nucleotide sequence ID" value="NZ_CP073100.1"/>
</dbReference>
<feature type="domain" description="ATP-grasp" evidence="17">
    <location>
        <begin position="127"/>
        <end position="325"/>
    </location>
</feature>
<evidence type="ECO:0000256" key="7">
    <source>
        <dbReference type="ARBA" id="ARBA00022741"/>
    </source>
</evidence>
<evidence type="ECO:0000259" key="17">
    <source>
        <dbReference type="PROSITE" id="PS50975"/>
    </source>
</evidence>
<dbReference type="GO" id="GO:0005524">
    <property type="term" value="F:ATP binding"/>
    <property type="evidence" value="ECO:0007669"/>
    <property type="project" value="UniProtKB-UniRule"/>
</dbReference>
<dbReference type="InterPro" id="IPR055268">
    <property type="entry name" value="PCB-like"/>
</dbReference>
<dbReference type="FunFam" id="3.30.1490.20:FF:000018">
    <property type="entry name" value="Biotin carboxylase"/>
    <property type="match status" value="1"/>
</dbReference>
<gene>
    <name evidence="20" type="ORF">KBB96_01790</name>
</gene>
<evidence type="ECO:0000256" key="15">
    <source>
        <dbReference type="PIRSR" id="PIRSR001594-4"/>
    </source>
</evidence>
<dbReference type="GO" id="GO:0004736">
    <property type="term" value="F:pyruvate carboxylase activity"/>
    <property type="evidence" value="ECO:0007669"/>
    <property type="project" value="UniProtKB-EC"/>
</dbReference>
<dbReference type="FunFam" id="3.40.50.20:FF:000010">
    <property type="entry name" value="Propionyl-CoA carboxylase subunit alpha"/>
    <property type="match status" value="1"/>
</dbReference>
<dbReference type="InterPro" id="IPR005930">
    <property type="entry name" value="Pyruv_COase"/>
</dbReference>
<feature type="binding site" description="via carbamate group" evidence="14">
    <location>
        <position position="721"/>
    </location>
    <ligand>
        <name>Mn(2+)</name>
        <dbReference type="ChEBI" id="CHEBI:29035"/>
    </ligand>
</feature>
<dbReference type="PROSITE" id="PS50975">
    <property type="entry name" value="ATP_GRASP"/>
    <property type="match status" value="1"/>
</dbReference>
<dbReference type="AlphaFoldDB" id="A0A975J094"/>
<evidence type="ECO:0000313" key="21">
    <source>
        <dbReference type="Proteomes" id="UP000676169"/>
    </source>
</evidence>
<feature type="modified residue" description="N6-biotinyllysine" evidence="15">
    <location>
        <position position="1123"/>
    </location>
</feature>
<feature type="active site" evidence="12">
    <location>
        <position position="300"/>
    </location>
</feature>
<keyword evidence="9 11" id="KW-0092">Biotin</keyword>
<dbReference type="InterPro" id="IPR011053">
    <property type="entry name" value="Single_hybrid_motif"/>
</dbReference>
<protein>
    <recommendedName>
        <fullName evidence="3 11">Pyruvate carboxylase</fullName>
        <ecNumber evidence="3 11">6.4.1.1</ecNumber>
    </recommendedName>
</protein>
<dbReference type="Pfam" id="PF00682">
    <property type="entry name" value="HMGL-like"/>
    <property type="match status" value="1"/>
</dbReference>
<dbReference type="SUPFAM" id="SSF51230">
    <property type="entry name" value="Single hybrid motif"/>
    <property type="match status" value="1"/>
</dbReference>
<dbReference type="SMART" id="SM00878">
    <property type="entry name" value="Biotin_carb_C"/>
    <property type="match status" value="1"/>
</dbReference>
<dbReference type="EMBL" id="CP073100">
    <property type="protein sequence ID" value="QUE51637.1"/>
    <property type="molecule type" value="Genomic_DNA"/>
</dbReference>
<dbReference type="InterPro" id="IPR005479">
    <property type="entry name" value="CPAse_ATP-bd"/>
</dbReference>
<comment type="cofactor">
    <cofactor evidence="1 11">
        <name>biotin</name>
        <dbReference type="ChEBI" id="CHEBI:57586"/>
    </cofactor>
</comment>
<dbReference type="GO" id="GO:0005737">
    <property type="term" value="C:cytoplasm"/>
    <property type="evidence" value="ECO:0007669"/>
    <property type="project" value="TreeGrafter"/>
</dbReference>
<dbReference type="NCBIfam" id="TIGR01235">
    <property type="entry name" value="pyruv_carbox"/>
    <property type="match status" value="1"/>
</dbReference>
<evidence type="ECO:0000256" key="8">
    <source>
        <dbReference type="ARBA" id="ARBA00022840"/>
    </source>
</evidence>
<dbReference type="KEGG" id="lamb:KBB96_01790"/>
<dbReference type="InterPro" id="IPR000891">
    <property type="entry name" value="PYR_CT"/>
</dbReference>
<feature type="binding site" evidence="14">
    <location>
        <position position="551"/>
    </location>
    <ligand>
        <name>Mn(2+)</name>
        <dbReference type="ChEBI" id="CHEBI:29035"/>
    </ligand>
</feature>
<dbReference type="InterPro" id="IPR003379">
    <property type="entry name" value="Carboxylase_cons_dom"/>
</dbReference>
<dbReference type="CDD" id="cd07937">
    <property type="entry name" value="DRE_TIM_PC_TC_5S"/>
    <property type="match status" value="1"/>
</dbReference>
<comment type="pathway">
    <text evidence="2">Carbohydrate biosynthesis; gluconeogenesis.</text>
</comment>
<dbReference type="InterPro" id="IPR005481">
    <property type="entry name" value="BC-like_N"/>
</dbReference>
<evidence type="ECO:0000256" key="10">
    <source>
        <dbReference type="ARBA" id="ARBA00023268"/>
    </source>
</evidence>
<dbReference type="Gene3D" id="2.40.50.100">
    <property type="match status" value="1"/>
</dbReference>
<feature type="domain" description="Biotin carboxylation" evidence="18">
    <location>
        <begin position="7"/>
        <end position="461"/>
    </location>
</feature>
<evidence type="ECO:0000259" key="18">
    <source>
        <dbReference type="PROSITE" id="PS50979"/>
    </source>
</evidence>
<dbReference type="PROSITE" id="PS50968">
    <property type="entry name" value="BIOTINYL_LIPOYL"/>
    <property type="match status" value="1"/>
</dbReference>
<keyword evidence="20" id="KW-0670">Pyruvate</keyword>
<dbReference type="FunFam" id="2.40.50.100:FF:000003">
    <property type="entry name" value="Acetyl-CoA carboxylase biotin carboxyl carrier protein"/>
    <property type="match status" value="1"/>
</dbReference>
<dbReference type="PANTHER" id="PTHR43778:SF2">
    <property type="entry name" value="PYRUVATE CARBOXYLASE, MITOCHONDRIAL"/>
    <property type="match status" value="1"/>
</dbReference>
<keyword evidence="6 14" id="KW-0479">Metal-binding</keyword>
<sequence length="1157" mass="127030">MPENANRPAKLMAANRGEIAIRIFRAANELGLRTVSIYAEEDRFSIHRFKADEAYALNREKGPVGAYLDVEGIVALAKSKGVTMIHPGYGFLSENAAFARACAREGIIFIGPSPELLENMGDKTAARTLAAKFNVPTLPGTEEPITDADEAFKVAHEIGFPLIIKAAFGGGGRGMRVVEKASQLQGLLAEAQNEALNAFGNAAVFLERYISRAKHIEVQILGDQHDNVVHLHERDCSVQRRYQKVVEIAPSIGLDPVLRKELCDAAVTLAKGIGYNNAGTVEFLYDMDRKDWFFIEMNPRIQVEHTVTECVTGIDLVRSQILVAQGHPLFGNEIAIPPQDEIPCNGYAIQCRVTTEDPEKSFAPDYGRILNYRSAAGFGIRLDAASGDAGSVITPYYDSMLVKVTAMGRSFETACQRMDRALREFRIRGVKTNIPFLENVIRDDTFRTGQAHTKLIDTNQNLLRFKARRDRATKTLSYLSDITLNGNPVAKGWKPAAILPPARLPDSMVIEHHAEVPKGTRDLLLELGPEKFSKWILDQKRLLLTDTTLRDAHQSLIATRMRSFDMLRVAEAIAHRTPQLFSLENWGGATFDTAMRFLKECPWDRLRRLREKVPNICFQMLFRGSNAVGYSNYPDNVVAGFVKHAADSGMDIFRIFDSLNFLPNMEVAMTAVREHGKSLCEAAICYTGDILNEKRDKFNLAYYIAKAKEVEKMGAHILAIKDMAGLCKPQAAYNLVHALKQEIGIPIHFHTHDTSGLNAASVIAAAKAGADIVDLAIASMSGSTSQPNLNSVCAALAGSERDPGLDPEALNEFSDYWEEVLSFYKPFDSAPRAGTAEVYEHEMPGGQYTNLREQAVGMGLGHRWREIARTYADVNLLFGDIVKVTPSSKVVGDMAMFLITRGIKAADVPNLKPGSIDWPESVIDMLSGGLGQPDGGWPAEVQKVVLGNRKATTKRPGELAEPVDLEGTRAELSTKLARPADDDDLYSHLMYPQVFAEFQSFRNKYDNLSGLPTPAFFYGLHIGEEIEIEIDPGKTLIIKLISIGEADGEGRRALFFELNGMPRESIVADKSLQSVSKAARAKGDPSDPAQACAPMPGMVTEVAVSPGQEVKEGDKLVVLEAMKMLTTVSASADGTVKDILVKKGDQVDSDDLLVTLA</sequence>
<evidence type="ECO:0000256" key="3">
    <source>
        <dbReference type="ARBA" id="ARBA00013057"/>
    </source>
</evidence>
<feature type="binding site" evidence="13">
    <location>
        <position position="207"/>
    </location>
    <ligand>
        <name>ATP</name>
        <dbReference type="ChEBI" id="CHEBI:30616"/>
    </ligand>
</feature>
<dbReference type="Pfam" id="PF02436">
    <property type="entry name" value="PYC_OADA"/>
    <property type="match status" value="1"/>
</dbReference>
<dbReference type="PROSITE" id="PS50991">
    <property type="entry name" value="PYR_CT"/>
    <property type="match status" value="1"/>
</dbReference>
<comment type="function">
    <text evidence="11">Catalyzes a 2-step reaction, involving the ATP-dependent carboxylation of the covalently attached biotin in the first step and the transfer of the carboxyl group to pyruvate in the second.</text>
</comment>
<dbReference type="GO" id="GO:0006094">
    <property type="term" value="P:gluconeogenesis"/>
    <property type="evidence" value="ECO:0007669"/>
    <property type="project" value="UniProtKB-KW"/>
</dbReference>